<feature type="region of interest" description="Disordered" evidence="6">
    <location>
        <begin position="460"/>
        <end position="625"/>
    </location>
</feature>
<name>A0A642UV58_9ASCO</name>
<dbReference type="GO" id="GO:0032991">
    <property type="term" value="C:protein-containing complex"/>
    <property type="evidence" value="ECO:0007669"/>
    <property type="project" value="UniProtKB-ARBA"/>
</dbReference>
<dbReference type="PROSITE" id="PS51391">
    <property type="entry name" value="CID"/>
    <property type="match status" value="1"/>
</dbReference>
<feature type="compositionally biased region" description="Polar residues" evidence="6">
    <location>
        <begin position="559"/>
        <end position="570"/>
    </location>
</feature>
<feature type="region of interest" description="Disordered" evidence="6">
    <location>
        <begin position="243"/>
        <end position="271"/>
    </location>
</feature>
<dbReference type="Gene3D" id="3.30.70.330">
    <property type="match status" value="1"/>
</dbReference>
<feature type="compositionally biased region" description="Pro residues" evidence="6">
    <location>
        <begin position="188"/>
        <end position="197"/>
    </location>
</feature>
<dbReference type="InterPro" id="IPR000504">
    <property type="entry name" value="RRM_dom"/>
</dbReference>
<dbReference type="Pfam" id="PF00076">
    <property type="entry name" value="RRM_1"/>
    <property type="match status" value="1"/>
</dbReference>
<reference evidence="9" key="1">
    <citation type="journal article" date="2019" name="G3 (Bethesda)">
        <title>Genome Assemblies of Two Rare Opportunistic Yeast Pathogens: Diutina rugosa (syn. Candida rugosa) and Trichomonascus ciferrii (syn. Candida ciferrii).</title>
        <authorList>
            <person name="Mixao V."/>
            <person name="Saus E."/>
            <person name="Hansen A.P."/>
            <person name="Lass-Florl C."/>
            <person name="Gabaldon T."/>
        </authorList>
    </citation>
    <scope>NUCLEOTIDE SEQUENCE</scope>
    <source>
        <strain evidence="9">CBS 4856</strain>
    </source>
</reference>
<dbReference type="Pfam" id="PF21380">
    <property type="entry name" value="Nrd1-Seb1_dom2"/>
    <property type="match status" value="1"/>
</dbReference>
<dbReference type="InterPro" id="IPR006569">
    <property type="entry name" value="CID_dom"/>
</dbReference>
<dbReference type="OrthoDB" id="79367at2759"/>
<evidence type="ECO:0000256" key="1">
    <source>
        <dbReference type="ARBA" id="ARBA00004123"/>
    </source>
</evidence>
<feature type="domain" description="CID" evidence="8">
    <location>
        <begin position="2"/>
        <end position="157"/>
    </location>
</feature>
<keyword evidence="2" id="KW-0597">Phosphoprotein</keyword>
<keyword evidence="4" id="KW-0539">Nucleus</keyword>
<dbReference type="SUPFAM" id="SSF54928">
    <property type="entry name" value="RNA-binding domain, RBD"/>
    <property type="match status" value="1"/>
</dbReference>
<gene>
    <name evidence="9" type="ORF">TRICI_005353</name>
</gene>
<dbReference type="PROSITE" id="PS50102">
    <property type="entry name" value="RRM"/>
    <property type="match status" value="1"/>
</dbReference>
<evidence type="ECO:0000256" key="2">
    <source>
        <dbReference type="ARBA" id="ARBA00022553"/>
    </source>
</evidence>
<evidence type="ECO:0000259" key="8">
    <source>
        <dbReference type="PROSITE" id="PS51391"/>
    </source>
</evidence>
<dbReference type="VEuPathDB" id="FungiDB:TRICI_005353"/>
<evidence type="ECO:0008006" key="11">
    <source>
        <dbReference type="Google" id="ProtNLM"/>
    </source>
</evidence>
<dbReference type="GO" id="GO:0005634">
    <property type="term" value="C:nucleus"/>
    <property type="evidence" value="ECO:0007669"/>
    <property type="project" value="UniProtKB-SubCell"/>
</dbReference>
<evidence type="ECO:0000259" key="7">
    <source>
        <dbReference type="PROSITE" id="PS50102"/>
    </source>
</evidence>
<accession>A0A642UV58</accession>
<dbReference type="FunFam" id="1.25.40.90:FF:000026">
    <property type="entry name" value="RNA binding protein Nrd1"/>
    <property type="match status" value="1"/>
</dbReference>
<feature type="compositionally biased region" description="Polar residues" evidence="6">
    <location>
        <begin position="486"/>
        <end position="506"/>
    </location>
</feature>
<feature type="compositionally biased region" description="Pro residues" evidence="6">
    <location>
        <begin position="536"/>
        <end position="545"/>
    </location>
</feature>
<evidence type="ECO:0000256" key="4">
    <source>
        <dbReference type="ARBA" id="ARBA00023242"/>
    </source>
</evidence>
<dbReference type="CDD" id="cd16984">
    <property type="entry name" value="CID_Nrd1_like"/>
    <property type="match status" value="1"/>
</dbReference>
<evidence type="ECO:0000313" key="9">
    <source>
        <dbReference type="EMBL" id="KAA8905025.1"/>
    </source>
</evidence>
<feature type="domain" description="RRM" evidence="7">
    <location>
        <begin position="355"/>
        <end position="424"/>
    </location>
</feature>
<feature type="compositionally biased region" description="Low complexity" evidence="6">
    <location>
        <begin position="247"/>
        <end position="260"/>
    </location>
</feature>
<dbReference type="Gene3D" id="1.25.40.90">
    <property type="match status" value="1"/>
</dbReference>
<proteinExistence type="predicted"/>
<dbReference type="GO" id="GO:0010629">
    <property type="term" value="P:negative regulation of gene expression"/>
    <property type="evidence" value="ECO:0007669"/>
    <property type="project" value="UniProtKB-ARBA"/>
</dbReference>
<dbReference type="Pfam" id="PF04818">
    <property type="entry name" value="CID"/>
    <property type="match status" value="1"/>
</dbReference>
<dbReference type="Proteomes" id="UP000761534">
    <property type="component" value="Unassembled WGS sequence"/>
</dbReference>
<keyword evidence="10" id="KW-1185">Reference proteome</keyword>
<organism evidence="9 10">
    <name type="scientific">Trichomonascus ciferrii</name>
    <dbReference type="NCBI Taxonomy" id="44093"/>
    <lineage>
        <taxon>Eukaryota</taxon>
        <taxon>Fungi</taxon>
        <taxon>Dikarya</taxon>
        <taxon>Ascomycota</taxon>
        <taxon>Saccharomycotina</taxon>
        <taxon>Dipodascomycetes</taxon>
        <taxon>Dipodascales</taxon>
        <taxon>Trichomonascaceae</taxon>
        <taxon>Trichomonascus</taxon>
        <taxon>Trichomonascus ciferrii complex</taxon>
    </lineage>
</organism>
<protein>
    <recommendedName>
        <fullName evidence="11">CID domain-containing protein</fullName>
    </recommendedName>
</protein>
<dbReference type="GO" id="GO:0006369">
    <property type="term" value="P:termination of RNA polymerase II transcription"/>
    <property type="evidence" value="ECO:0007669"/>
    <property type="project" value="UniProtKB-ARBA"/>
</dbReference>
<sequence length="625" mass="67470">MSADSPVDEFSNTLQSLLNVKAPGVSGSKIKQLTQIASENVQSESVIIQKLFTHFKKTPASHKLGALYVVDSIVRRYQDQAKKNEETIGPDAPEGTPAAAVYRVSELVDGLMSDICSAGLPKDQLDKTRKLLDIWDRAGTFPKSTLDAIRKDYFKIERSTTPPGSPPVHVLTSTSIPPAPKPAIVEASPPPPPPPQSQPEQPNANGNEYGNGSEGTESAENKEKPAVPDTASILQALASIAKQKPSGGENDNTNSNNNNNGNGGGAAIPQAQAPNPEQLLKLFSQQSDNGRERTPPKHERRRSQSPPRRDQRSPSRRSRSPIGGGGGRRAGSHEFENTIANDPNIPPGTVKVLSRTLFVGGIPPHMNENDVSAVFKKFARVQSIVFHKEKKHAFVKTFTRREAEISKEQFEAMNRSGKLNLRARWGVGFGPRDCCDYQKGISVIPISRLTEADTKWIQSAEVGGTNGKPLTDGLVVEEPDIEIGSGVSSKAISRRMPTNSSKNGPRSTKENDGSRGGGGNRRNGNEWPKSNSASQSPPPPFPGMPPSANGAMPPELASFLSSMVQQNTAGGNAMPQGFPMPPPQQGSNDSGQFPQFPFNPQMAAAFFQQQQQNQQQNPQNQNFQR</sequence>
<dbReference type="FunFam" id="3.30.70.330:FF:000397">
    <property type="entry name" value="RNA binding protein Nrd1"/>
    <property type="match status" value="1"/>
</dbReference>
<feature type="compositionally biased region" description="Polar residues" evidence="6">
    <location>
        <begin position="206"/>
        <end position="218"/>
    </location>
</feature>
<dbReference type="SMART" id="SM00360">
    <property type="entry name" value="RRM"/>
    <property type="match status" value="1"/>
</dbReference>
<dbReference type="GO" id="GO:0031126">
    <property type="term" value="P:sno(s)RNA 3'-end processing"/>
    <property type="evidence" value="ECO:0007669"/>
    <property type="project" value="UniProtKB-ARBA"/>
</dbReference>
<dbReference type="SUPFAM" id="SSF48464">
    <property type="entry name" value="ENTH/VHS domain"/>
    <property type="match status" value="1"/>
</dbReference>
<evidence type="ECO:0000313" key="10">
    <source>
        <dbReference type="Proteomes" id="UP000761534"/>
    </source>
</evidence>
<feature type="compositionally biased region" description="Low complexity" evidence="6">
    <location>
        <begin position="592"/>
        <end position="625"/>
    </location>
</feature>
<dbReference type="AlphaFoldDB" id="A0A642UV58"/>
<evidence type="ECO:0000256" key="5">
    <source>
        <dbReference type="PROSITE-ProRule" id="PRU00176"/>
    </source>
</evidence>
<dbReference type="InterPro" id="IPR035979">
    <property type="entry name" value="RBD_domain_sf"/>
</dbReference>
<dbReference type="GO" id="GO:0003723">
    <property type="term" value="F:RNA binding"/>
    <property type="evidence" value="ECO:0007669"/>
    <property type="project" value="UniProtKB-UniRule"/>
</dbReference>
<dbReference type="InterPro" id="IPR048892">
    <property type="entry name" value="Nrd1_Seb1_dom2"/>
</dbReference>
<comment type="caution">
    <text evidence="9">The sequence shown here is derived from an EMBL/GenBank/DDBJ whole genome shotgun (WGS) entry which is preliminary data.</text>
</comment>
<dbReference type="InterPro" id="IPR012677">
    <property type="entry name" value="Nucleotide-bd_a/b_plait_sf"/>
</dbReference>
<feature type="region of interest" description="Disordered" evidence="6">
    <location>
        <begin position="287"/>
        <end position="349"/>
    </location>
</feature>
<dbReference type="GO" id="GO:0031124">
    <property type="term" value="P:mRNA 3'-end processing"/>
    <property type="evidence" value="ECO:0007669"/>
    <property type="project" value="UniProtKB-ARBA"/>
</dbReference>
<keyword evidence="3 5" id="KW-0694">RNA-binding</keyword>
<dbReference type="EMBL" id="SWFS01000420">
    <property type="protein sequence ID" value="KAA8905025.1"/>
    <property type="molecule type" value="Genomic_DNA"/>
</dbReference>
<dbReference type="SMART" id="SM00582">
    <property type="entry name" value="RPR"/>
    <property type="match status" value="1"/>
</dbReference>
<feature type="region of interest" description="Disordered" evidence="6">
    <location>
        <begin position="157"/>
        <end position="227"/>
    </location>
</feature>
<comment type="subcellular location">
    <subcellularLocation>
        <location evidence="1">Nucleus</location>
    </subcellularLocation>
</comment>
<evidence type="ECO:0000256" key="3">
    <source>
        <dbReference type="ARBA" id="ARBA00022884"/>
    </source>
</evidence>
<evidence type="ECO:0000256" key="6">
    <source>
        <dbReference type="SAM" id="MobiDB-lite"/>
    </source>
</evidence>
<dbReference type="InterPro" id="IPR008942">
    <property type="entry name" value="ENTH_VHS"/>
</dbReference>